<feature type="region of interest" description="Disordered" evidence="2">
    <location>
        <begin position="1"/>
        <end position="47"/>
    </location>
</feature>
<keyword evidence="1" id="KW-0175">Coiled coil</keyword>
<sequence length="756" mass="84460">MPDHIHSRDIDDEHCRPPAPLRPRPQSRRLHNSPSLTAPNVGSKSDDGTLYCQMASGPAGLESEHISNTIDEAAGRAADTRANAGIIIAVDGVRSVNAPLGASTEHGLEGLPMTTAAIVAVLDDVVAENRRECLHEETDGDSPGEIGMTSSPSPTPFLDDQSVEGLSQDGDEKRTNVKTLASYENRSTATKTIVGYADNSFDGTQSSSSKVKRKASTLIPGSDLETTTDNHRDRPISRHESRESLPSEWECDGSETNFSETDENHPLSTHHTYETEDGVTLLSTPPPSTRNTATPRNYRPSSGVQTPIHRVPDFQNLSSKANELVLQRQQSQIRSKPGMKPQTNGFDSFPAGNENDFRGPLYDLRQLAVDTPNRQDQDLVPTYSSTNHFNPLSRGRKPRRGVLPQFPSRIPQPSLPAKPAHLSIDGGMDDAFADHLDTLLRDTAYALQSMKTSEEGEHMQLPEALELLHAGFVNIHQLHDQSKSRPLNHERAARLKAEYELAYQSSELQVARENETELQERVAMLEHADTENIQLRAANQQLAQDNRSLRSANDVAKHIFAQSNTAIKELARKAEKSLRNEISTLHAETTIAIRVKNSELAQARKENEILKESLRDRNIRLYAKVFEARELRGNHGHMERKLKDLQAVEDDREREEWDDVREDEVPKCTTRADRLWDMAHGRERRCEENWCSVCLCQDHRCPVHGKAVVLGNFWDPDEGVWTKEGRRALGDMGTDPPVEWEPAVKKKGWFSGWGFL</sequence>
<feature type="compositionally biased region" description="Polar residues" evidence="2">
    <location>
        <begin position="32"/>
        <end position="43"/>
    </location>
</feature>
<organism evidence="3 4">
    <name type="scientific">Lophium mytilinum</name>
    <dbReference type="NCBI Taxonomy" id="390894"/>
    <lineage>
        <taxon>Eukaryota</taxon>
        <taxon>Fungi</taxon>
        <taxon>Dikarya</taxon>
        <taxon>Ascomycota</taxon>
        <taxon>Pezizomycotina</taxon>
        <taxon>Dothideomycetes</taxon>
        <taxon>Pleosporomycetidae</taxon>
        <taxon>Mytilinidiales</taxon>
        <taxon>Mytilinidiaceae</taxon>
        <taxon>Lophium</taxon>
    </lineage>
</organism>
<feature type="region of interest" description="Disordered" evidence="2">
    <location>
        <begin position="198"/>
        <end position="309"/>
    </location>
</feature>
<name>A0A6A6R841_9PEZI</name>
<evidence type="ECO:0000313" key="4">
    <source>
        <dbReference type="Proteomes" id="UP000799750"/>
    </source>
</evidence>
<feature type="coiled-coil region" evidence="1">
    <location>
        <begin position="593"/>
        <end position="648"/>
    </location>
</feature>
<feature type="compositionally biased region" description="Basic and acidic residues" evidence="2">
    <location>
        <begin position="228"/>
        <end position="245"/>
    </location>
</feature>
<evidence type="ECO:0000256" key="2">
    <source>
        <dbReference type="SAM" id="MobiDB-lite"/>
    </source>
</evidence>
<gene>
    <name evidence="3" type="ORF">BU16DRAFT_536194</name>
</gene>
<feature type="region of interest" description="Disordered" evidence="2">
    <location>
        <begin position="375"/>
        <end position="400"/>
    </location>
</feature>
<evidence type="ECO:0000256" key="1">
    <source>
        <dbReference type="SAM" id="Coils"/>
    </source>
</evidence>
<proteinExistence type="predicted"/>
<keyword evidence="4" id="KW-1185">Reference proteome</keyword>
<dbReference type="Proteomes" id="UP000799750">
    <property type="component" value="Unassembled WGS sequence"/>
</dbReference>
<feature type="compositionally biased region" description="Basic and acidic residues" evidence="2">
    <location>
        <begin position="1"/>
        <end position="16"/>
    </location>
</feature>
<dbReference type="OrthoDB" id="10427859at2759"/>
<reference evidence="3" key="1">
    <citation type="journal article" date="2020" name="Stud. Mycol.">
        <title>101 Dothideomycetes genomes: a test case for predicting lifestyles and emergence of pathogens.</title>
        <authorList>
            <person name="Haridas S."/>
            <person name="Albert R."/>
            <person name="Binder M."/>
            <person name="Bloem J."/>
            <person name="Labutti K."/>
            <person name="Salamov A."/>
            <person name="Andreopoulos B."/>
            <person name="Baker S."/>
            <person name="Barry K."/>
            <person name="Bills G."/>
            <person name="Bluhm B."/>
            <person name="Cannon C."/>
            <person name="Castanera R."/>
            <person name="Culley D."/>
            <person name="Daum C."/>
            <person name="Ezra D."/>
            <person name="Gonzalez J."/>
            <person name="Henrissat B."/>
            <person name="Kuo A."/>
            <person name="Liang C."/>
            <person name="Lipzen A."/>
            <person name="Lutzoni F."/>
            <person name="Magnuson J."/>
            <person name="Mondo S."/>
            <person name="Nolan M."/>
            <person name="Ohm R."/>
            <person name="Pangilinan J."/>
            <person name="Park H.-J."/>
            <person name="Ramirez L."/>
            <person name="Alfaro M."/>
            <person name="Sun H."/>
            <person name="Tritt A."/>
            <person name="Yoshinaga Y."/>
            <person name="Zwiers L.-H."/>
            <person name="Turgeon B."/>
            <person name="Goodwin S."/>
            <person name="Spatafora J."/>
            <person name="Crous P."/>
            <person name="Grigoriev I."/>
        </authorList>
    </citation>
    <scope>NUCLEOTIDE SEQUENCE</scope>
    <source>
        <strain evidence="3">CBS 269.34</strain>
    </source>
</reference>
<protein>
    <submittedName>
        <fullName evidence="3">Uncharacterized protein</fullName>
    </submittedName>
</protein>
<evidence type="ECO:0000313" key="3">
    <source>
        <dbReference type="EMBL" id="KAF2499913.1"/>
    </source>
</evidence>
<feature type="compositionally biased region" description="Polar residues" evidence="2">
    <location>
        <begin position="289"/>
        <end position="305"/>
    </location>
</feature>
<dbReference type="AlphaFoldDB" id="A0A6A6R841"/>
<feature type="region of interest" description="Disordered" evidence="2">
    <location>
        <begin position="135"/>
        <end position="180"/>
    </location>
</feature>
<accession>A0A6A6R841</accession>
<dbReference type="EMBL" id="MU004184">
    <property type="protein sequence ID" value="KAF2499913.1"/>
    <property type="molecule type" value="Genomic_DNA"/>
</dbReference>
<feature type="coiled-coil region" evidence="1">
    <location>
        <begin position="508"/>
        <end position="545"/>
    </location>
</feature>